<evidence type="ECO:0000313" key="1">
    <source>
        <dbReference type="EMBL" id="GIL90907.1"/>
    </source>
</evidence>
<dbReference type="InterPro" id="IPR016024">
    <property type="entry name" value="ARM-type_fold"/>
</dbReference>
<name>A0A8J4CXT8_9CHLO</name>
<dbReference type="EMBL" id="BNCP01000061">
    <property type="protein sequence ID" value="GIL90907.1"/>
    <property type="molecule type" value="Genomic_DNA"/>
</dbReference>
<accession>A0A8J4CXT8</accession>
<comment type="caution">
    <text evidence="1">The sequence shown here is derived from an EMBL/GenBank/DDBJ whole genome shotgun (WGS) entry which is preliminary data.</text>
</comment>
<reference evidence="1" key="1">
    <citation type="journal article" date="2021" name="Proc. Natl. Acad. Sci. U.S.A.">
        <title>Three genomes in the algal genus Volvox reveal the fate of a haploid sex-determining region after a transition to homothallism.</title>
        <authorList>
            <person name="Yamamoto K."/>
            <person name="Hamaji T."/>
            <person name="Kawai-Toyooka H."/>
            <person name="Matsuzaki R."/>
            <person name="Takahashi F."/>
            <person name="Nishimura Y."/>
            <person name="Kawachi M."/>
            <person name="Noguchi H."/>
            <person name="Minakuchi Y."/>
            <person name="Umen J.G."/>
            <person name="Toyoda A."/>
            <person name="Nozaki H."/>
        </authorList>
    </citation>
    <scope>NUCLEOTIDE SEQUENCE</scope>
    <source>
        <strain evidence="2">NIES-3785</strain>
        <strain evidence="1">NIES-3786</strain>
    </source>
</reference>
<dbReference type="GO" id="GO:0005847">
    <property type="term" value="C:mRNA cleavage and polyadenylation specificity factor complex"/>
    <property type="evidence" value="ECO:0007669"/>
    <property type="project" value="TreeGrafter"/>
</dbReference>
<dbReference type="PANTHER" id="PTHR15245">
    <property type="entry name" value="SYMPLEKIN-RELATED"/>
    <property type="match status" value="1"/>
</dbReference>
<dbReference type="Gene3D" id="1.25.10.10">
    <property type="entry name" value="Leucine-rich Repeat Variant"/>
    <property type="match status" value="1"/>
</dbReference>
<dbReference type="AlphaFoldDB" id="A0A8J4CXT8"/>
<evidence type="ECO:0000313" key="3">
    <source>
        <dbReference type="Proteomes" id="UP000747110"/>
    </source>
</evidence>
<dbReference type="InterPro" id="IPR011989">
    <property type="entry name" value="ARM-like"/>
</dbReference>
<organism evidence="1 3">
    <name type="scientific">Volvox reticuliferus</name>
    <dbReference type="NCBI Taxonomy" id="1737510"/>
    <lineage>
        <taxon>Eukaryota</taxon>
        <taxon>Viridiplantae</taxon>
        <taxon>Chlorophyta</taxon>
        <taxon>core chlorophytes</taxon>
        <taxon>Chlorophyceae</taxon>
        <taxon>CS clade</taxon>
        <taxon>Chlamydomonadales</taxon>
        <taxon>Volvocaceae</taxon>
        <taxon>Volvox</taxon>
    </lineage>
</organism>
<dbReference type="EMBL" id="BNCQ01000054">
    <property type="protein sequence ID" value="GIM14113.1"/>
    <property type="molecule type" value="Genomic_DNA"/>
</dbReference>
<proteinExistence type="predicted"/>
<dbReference type="Proteomes" id="UP000722791">
    <property type="component" value="Unassembled WGS sequence"/>
</dbReference>
<protein>
    <submittedName>
        <fullName evidence="1">Uncharacterized protein</fullName>
    </submittedName>
</protein>
<dbReference type="Proteomes" id="UP000747110">
    <property type="component" value="Unassembled WGS sequence"/>
</dbReference>
<evidence type="ECO:0000313" key="2">
    <source>
        <dbReference type="EMBL" id="GIM14113.1"/>
    </source>
</evidence>
<dbReference type="SUPFAM" id="SSF48371">
    <property type="entry name" value="ARM repeat"/>
    <property type="match status" value="1"/>
</dbReference>
<sequence length="176" mass="18966">MTAIHLRLPPLIELLRSASGEDAQLSALNALRLALEPSNNESGPCPDDFVATWLPGVLMQLQANVSPDIRRSLAAFTGQLVINHTGLQGIVHSAACLATLMRDNTPGVVKEAVLAFACLLRASLALVSLKVTHKQLRATGSCRHYCCATMSTNRCECSLLHHLVPCCVIELHVLPR</sequence>
<dbReference type="PANTHER" id="PTHR15245:SF20">
    <property type="entry name" value="SYMPLEKIN"/>
    <property type="match status" value="1"/>
</dbReference>
<keyword evidence="3" id="KW-1185">Reference proteome</keyword>
<gene>
    <name evidence="1" type="ORF">Vretifemale_18610</name>
    <name evidence="2" type="ORF">Vretimale_17136</name>
</gene>
<dbReference type="OrthoDB" id="331600at2759"/>
<dbReference type="InterPro" id="IPR021850">
    <property type="entry name" value="Symplekin/Pta1"/>
</dbReference>